<feature type="compositionally biased region" description="Basic and acidic residues" evidence="9">
    <location>
        <begin position="408"/>
        <end position="417"/>
    </location>
</feature>
<reference evidence="11" key="1">
    <citation type="journal article" date="2021" name="IMA Fungus">
        <title>Genomic characterization of three marine fungi, including Emericellopsis atlantica sp. nov. with signatures of a generalist lifestyle and marine biomass degradation.</title>
        <authorList>
            <person name="Hagestad O.C."/>
            <person name="Hou L."/>
            <person name="Andersen J.H."/>
            <person name="Hansen E.H."/>
            <person name="Altermark B."/>
            <person name="Li C."/>
            <person name="Kuhnert E."/>
            <person name="Cox R.J."/>
            <person name="Crous P.W."/>
            <person name="Spatafora J.W."/>
            <person name="Lail K."/>
            <person name="Amirebrahimi M."/>
            <person name="Lipzen A."/>
            <person name="Pangilinan J."/>
            <person name="Andreopoulos W."/>
            <person name="Hayes R.D."/>
            <person name="Ng V."/>
            <person name="Grigoriev I.V."/>
            <person name="Jackson S.A."/>
            <person name="Sutton T.D.S."/>
            <person name="Dobson A.D.W."/>
            <person name="Rama T."/>
        </authorList>
    </citation>
    <scope>NUCLEOTIDE SEQUENCE</scope>
    <source>
        <strain evidence="11">TRa3180A</strain>
    </source>
</reference>
<feature type="compositionally biased region" description="Polar residues" evidence="9">
    <location>
        <begin position="452"/>
        <end position="465"/>
    </location>
</feature>
<evidence type="ECO:0000256" key="3">
    <source>
        <dbReference type="ARBA" id="ARBA00022737"/>
    </source>
</evidence>
<evidence type="ECO:0000256" key="9">
    <source>
        <dbReference type="SAM" id="MobiDB-lite"/>
    </source>
</evidence>
<feature type="compositionally biased region" description="Acidic residues" evidence="9">
    <location>
        <begin position="356"/>
        <end position="372"/>
    </location>
</feature>
<dbReference type="PROSITE" id="PS00028">
    <property type="entry name" value="ZINC_FINGER_C2H2_1"/>
    <property type="match status" value="2"/>
</dbReference>
<evidence type="ECO:0000256" key="7">
    <source>
        <dbReference type="PROSITE-ProRule" id="PRU00042"/>
    </source>
</evidence>
<evidence type="ECO:0000256" key="8">
    <source>
        <dbReference type="SAM" id="Coils"/>
    </source>
</evidence>
<feature type="domain" description="C2H2-type" evidence="10">
    <location>
        <begin position="291"/>
        <end position="318"/>
    </location>
</feature>
<evidence type="ECO:0000256" key="2">
    <source>
        <dbReference type="ARBA" id="ARBA00022723"/>
    </source>
</evidence>
<dbReference type="SUPFAM" id="SSF57667">
    <property type="entry name" value="beta-beta-alpha zinc fingers"/>
    <property type="match status" value="2"/>
</dbReference>
<dbReference type="FunFam" id="3.30.160.60:FF:000446">
    <property type="entry name" value="Zinc finger protein"/>
    <property type="match status" value="1"/>
</dbReference>
<dbReference type="GO" id="GO:0000981">
    <property type="term" value="F:DNA-binding transcription factor activity, RNA polymerase II-specific"/>
    <property type="evidence" value="ECO:0007669"/>
    <property type="project" value="TreeGrafter"/>
</dbReference>
<dbReference type="PANTHER" id="PTHR23235">
    <property type="entry name" value="KRUEPPEL-LIKE TRANSCRIPTION FACTOR"/>
    <property type="match status" value="1"/>
</dbReference>
<protein>
    <recommendedName>
        <fullName evidence="10">C2H2-type domain-containing protein</fullName>
    </recommendedName>
</protein>
<dbReference type="AlphaFoldDB" id="A0A9P7Z9R5"/>
<keyword evidence="5" id="KW-0862">Zinc</keyword>
<keyword evidence="4 7" id="KW-0863">Zinc-finger</keyword>
<dbReference type="Gene3D" id="3.30.160.60">
    <property type="entry name" value="Classic Zinc Finger"/>
    <property type="match status" value="3"/>
</dbReference>
<evidence type="ECO:0000256" key="1">
    <source>
        <dbReference type="ARBA" id="ARBA00004123"/>
    </source>
</evidence>
<feature type="region of interest" description="Disordered" evidence="9">
    <location>
        <begin position="335"/>
        <end position="618"/>
    </location>
</feature>
<feature type="region of interest" description="Disordered" evidence="9">
    <location>
        <begin position="235"/>
        <end position="262"/>
    </location>
</feature>
<dbReference type="PROSITE" id="PS50157">
    <property type="entry name" value="ZINC_FINGER_C2H2_2"/>
    <property type="match status" value="2"/>
</dbReference>
<evidence type="ECO:0000256" key="5">
    <source>
        <dbReference type="ARBA" id="ARBA00022833"/>
    </source>
</evidence>
<gene>
    <name evidence="11" type="ORF">BJ878DRAFT_476930</name>
</gene>
<evidence type="ECO:0000256" key="6">
    <source>
        <dbReference type="ARBA" id="ARBA00023242"/>
    </source>
</evidence>
<sequence>MASEQGTVSSAVVSEYPPALTDSATVSPRPTEPTRAKSLKRGRTIDTWPKSNFSGNSSFDFSPNTKSPRLHVTFNPPVLTGAVAMEDNRRSQMQNNAVNSAPGMSENPVHRAVSSLMAGGGAEMSRPQDVSATSQMSEGMAIAANALTIPAQQYRGERMNTGPASVTSLANLSTTAPTATASPTIFASPGAIGGLPDSGSRIGSFGSLGSLRATAEESNRALSFPGHVLAQQELARGPQRGSSLPMPGQNPQLAPKSPSQKKHKCPYCDTEFTRHHNLKSHLLTHSHEKPYVCQTCNMRFRRLHDLKRHTKLHTGERPHVCPKCDRKFARGDALARHSKGQGGCAGRRASMGSFGGEDEYQGSNPGDDEDMDGVSYTNGTSRAGPESEVTEEERRRASLPVINAQHVAQKDSQDRYGSHSRASSTYPPARPKQQPPPPPQLSGGLYPPNIDRGSSSSAISPSMQNSYSNPSQGGSSLSSMAVSTGPGSVYAQSAMTESPKPLSPAGMQTHQLGHDPSSMSRQRSPSLATQFQQNFGRRGTGGRDSPNISLPSPHDRSQHPKLPALAGLAPPENRLPLNNQMQMQQNPNLGQQGPFSANSPSSMFLPQRPNVPSIQGGSGDSSKNLFALGENSKNLFAAGEQGVWAYVQTLEDQVKDLTSKVQGSQTREAAAQDQIQRQEREIKNLTEQANYLRSQLGLYNQGQQPAGSGQT</sequence>
<feature type="region of interest" description="Disordered" evidence="9">
    <location>
        <begin position="1"/>
        <end position="64"/>
    </location>
</feature>
<feature type="compositionally biased region" description="Polar residues" evidence="9">
    <location>
        <begin position="506"/>
        <end position="535"/>
    </location>
</feature>
<evidence type="ECO:0000259" key="10">
    <source>
        <dbReference type="PROSITE" id="PS50157"/>
    </source>
</evidence>
<keyword evidence="3" id="KW-0677">Repeat</keyword>
<feature type="compositionally biased region" description="Polar residues" evidence="9">
    <location>
        <begin position="1"/>
        <end position="12"/>
    </location>
</feature>
<organism evidence="11 12">
    <name type="scientific">Calycina marina</name>
    <dbReference type="NCBI Taxonomy" id="1763456"/>
    <lineage>
        <taxon>Eukaryota</taxon>
        <taxon>Fungi</taxon>
        <taxon>Dikarya</taxon>
        <taxon>Ascomycota</taxon>
        <taxon>Pezizomycotina</taxon>
        <taxon>Leotiomycetes</taxon>
        <taxon>Helotiales</taxon>
        <taxon>Pezizellaceae</taxon>
        <taxon>Calycina</taxon>
    </lineage>
</organism>
<dbReference type="PANTHER" id="PTHR23235:SF120">
    <property type="entry name" value="KRUPPEL-LIKE FACTOR 15"/>
    <property type="match status" value="1"/>
</dbReference>
<dbReference type="SMART" id="SM00355">
    <property type="entry name" value="ZnF_C2H2"/>
    <property type="match status" value="3"/>
</dbReference>
<keyword evidence="2" id="KW-0479">Metal-binding</keyword>
<feature type="compositionally biased region" description="Low complexity" evidence="9">
    <location>
        <begin position="562"/>
        <end position="594"/>
    </location>
</feature>
<feature type="coiled-coil region" evidence="8">
    <location>
        <begin position="647"/>
        <end position="695"/>
    </location>
</feature>
<keyword evidence="8" id="KW-0175">Coiled coil</keyword>
<proteinExistence type="predicted"/>
<dbReference type="GO" id="GO:0000978">
    <property type="term" value="F:RNA polymerase II cis-regulatory region sequence-specific DNA binding"/>
    <property type="evidence" value="ECO:0007669"/>
    <property type="project" value="TreeGrafter"/>
</dbReference>
<dbReference type="Pfam" id="PF00096">
    <property type="entry name" value="zf-C2H2"/>
    <property type="match status" value="2"/>
</dbReference>
<evidence type="ECO:0000256" key="4">
    <source>
        <dbReference type="ARBA" id="ARBA00022771"/>
    </source>
</evidence>
<evidence type="ECO:0000313" key="11">
    <source>
        <dbReference type="EMBL" id="KAG9247912.1"/>
    </source>
</evidence>
<feature type="compositionally biased region" description="Low complexity" evidence="9">
    <location>
        <begin position="466"/>
        <end position="485"/>
    </location>
</feature>
<comment type="caution">
    <text evidence="11">The sequence shown here is derived from an EMBL/GenBank/DDBJ whole genome shotgun (WGS) entry which is preliminary data.</text>
</comment>
<feature type="compositionally biased region" description="Low complexity" evidence="9">
    <location>
        <begin position="51"/>
        <end position="64"/>
    </location>
</feature>
<feature type="domain" description="C2H2-type" evidence="10">
    <location>
        <begin position="263"/>
        <end position="290"/>
    </location>
</feature>
<dbReference type="EMBL" id="MU253760">
    <property type="protein sequence ID" value="KAG9247912.1"/>
    <property type="molecule type" value="Genomic_DNA"/>
</dbReference>
<feature type="compositionally biased region" description="Pro residues" evidence="9">
    <location>
        <begin position="428"/>
        <end position="440"/>
    </location>
</feature>
<dbReference type="InterPro" id="IPR013087">
    <property type="entry name" value="Znf_C2H2_type"/>
</dbReference>
<dbReference type="Proteomes" id="UP000887226">
    <property type="component" value="Unassembled WGS sequence"/>
</dbReference>
<evidence type="ECO:0000313" key="12">
    <source>
        <dbReference type="Proteomes" id="UP000887226"/>
    </source>
</evidence>
<comment type="subcellular location">
    <subcellularLocation>
        <location evidence="1">Nucleus</location>
    </subcellularLocation>
</comment>
<keyword evidence="12" id="KW-1185">Reference proteome</keyword>
<keyword evidence="6" id="KW-0539">Nucleus</keyword>
<dbReference type="OrthoDB" id="8117402at2759"/>
<name>A0A9P7Z9R5_9HELO</name>
<dbReference type="GO" id="GO:0005634">
    <property type="term" value="C:nucleus"/>
    <property type="evidence" value="ECO:0007669"/>
    <property type="project" value="UniProtKB-SubCell"/>
</dbReference>
<dbReference type="GO" id="GO:0008270">
    <property type="term" value="F:zinc ion binding"/>
    <property type="evidence" value="ECO:0007669"/>
    <property type="project" value="UniProtKB-KW"/>
</dbReference>
<dbReference type="FunFam" id="3.30.160.60:FF:001666">
    <property type="entry name" value="MDS1 and EVI1 complex locus"/>
    <property type="match status" value="1"/>
</dbReference>
<feature type="compositionally biased region" description="Polar residues" evidence="9">
    <location>
        <begin position="595"/>
        <end position="618"/>
    </location>
</feature>
<dbReference type="InterPro" id="IPR036236">
    <property type="entry name" value="Znf_C2H2_sf"/>
</dbReference>
<accession>A0A9P7Z9R5</accession>